<dbReference type="Proteomes" id="UP000236319">
    <property type="component" value="Unassembled WGS sequence"/>
</dbReference>
<protein>
    <submittedName>
        <fullName evidence="1">2-octaprenyl-3-methyl-6-methoxy-1,4-benzoquinol hydroxylase, putative</fullName>
    </submittedName>
</protein>
<sequence>MRSGGLQVAIDGGGFCGEHVRDCLVVGAHSEPLEHYVHDSGGAVYRHRLRGVPVPLAFGAVVPVVVVQGLLLKERRQQIHQLVPPVYVDRDVEAGLELLGPVLAVGAHDHALQEPAEDPAYKTPHDVVLRHHRDRVVGVLRPVAPLDERLEEVLQEDERIFLATQTVLLPNEPLYEMYKRVLQGHSGAQRPLDVRLQQARDAYDLAHRVGADLGVGASHHGRGEVGRVREHLQDDVNKAYVDARVEQPARHLVELLVVLGAWQPVDAECITPLQGLDELDGFFEGRIGVFRNLRVALGRMQLAILEEFDFVALLLCLVFRLDEADVAIMKLDDESRLTPLHPRHGDRVVMRCQMSGILWRRFGPLLPRFLSTADVASAGTLRVPPSPANEC</sequence>
<keyword evidence="2" id="KW-1185">Reference proteome</keyword>
<dbReference type="VEuPathDB" id="PiroplasmaDB:BOVATA_005000"/>
<comment type="caution">
    <text evidence="1">The sequence shown here is derived from an EMBL/GenBank/DDBJ whole genome shotgun (WGS) entry which is preliminary data.</text>
</comment>
<evidence type="ECO:0000313" key="1">
    <source>
        <dbReference type="EMBL" id="GBE59007.1"/>
    </source>
</evidence>
<organism evidence="1 2">
    <name type="scientific">Babesia ovata</name>
    <dbReference type="NCBI Taxonomy" id="189622"/>
    <lineage>
        <taxon>Eukaryota</taxon>
        <taxon>Sar</taxon>
        <taxon>Alveolata</taxon>
        <taxon>Apicomplexa</taxon>
        <taxon>Aconoidasida</taxon>
        <taxon>Piroplasmida</taxon>
        <taxon>Babesiidae</taxon>
        <taxon>Babesia</taxon>
    </lineage>
</organism>
<dbReference type="EMBL" id="BDSA01000001">
    <property type="protein sequence ID" value="GBE59007.1"/>
    <property type="molecule type" value="Genomic_DNA"/>
</dbReference>
<dbReference type="AlphaFoldDB" id="A0A2H6K7N6"/>
<dbReference type="RefSeq" id="XP_028865250.1">
    <property type="nucleotide sequence ID" value="XM_029009417.1"/>
</dbReference>
<gene>
    <name evidence="1" type="ORF">BOVATA_005000</name>
</gene>
<proteinExistence type="predicted"/>
<name>A0A2H6K7N6_9APIC</name>
<dbReference type="GeneID" id="39872777"/>
<reference evidence="1 2" key="1">
    <citation type="journal article" date="2017" name="BMC Genomics">
        <title>Whole-genome assembly of Babesia ovata and comparative genomics between closely related pathogens.</title>
        <authorList>
            <person name="Yamagishi J."/>
            <person name="Asada M."/>
            <person name="Hakimi H."/>
            <person name="Tanaka T.Q."/>
            <person name="Sugimoto C."/>
            <person name="Kawazu S."/>
        </authorList>
    </citation>
    <scope>NUCLEOTIDE SEQUENCE [LARGE SCALE GENOMIC DNA]</scope>
    <source>
        <strain evidence="1 2">Miyake</strain>
    </source>
</reference>
<evidence type="ECO:0000313" key="2">
    <source>
        <dbReference type="Proteomes" id="UP000236319"/>
    </source>
</evidence>
<accession>A0A2H6K7N6</accession>